<organism evidence="1 2">
    <name type="scientific">Penicillium roqueforti (strain FM164)</name>
    <dbReference type="NCBI Taxonomy" id="1365484"/>
    <lineage>
        <taxon>Eukaryota</taxon>
        <taxon>Fungi</taxon>
        <taxon>Dikarya</taxon>
        <taxon>Ascomycota</taxon>
        <taxon>Pezizomycotina</taxon>
        <taxon>Eurotiomycetes</taxon>
        <taxon>Eurotiomycetidae</taxon>
        <taxon>Eurotiales</taxon>
        <taxon>Aspergillaceae</taxon>
        <taxon>Penicillium</taxon>
    </lineage>
</organism>
<name>W6QXK2_PENRF</name>
<accession>W6QXK2</accession>
<evidence type="ECO:0000313" key="2">
    <source>
        <dbReference type="Proteomes" id="UP000030686"/>
    </source>
</evidence>
<proteinExistence type="predicted"/>
<reference evidence="1" key="1">
    <citation type="journal article" date="2014" name="Nat. Commun.">
        <title>Multiple recent horizontal transfers of a large genomic region in cheese making fungi.</title>
        <authorList>
            <person name="Cheeseman K."/>
            <person name="Ropars J."/>
            <person name="Renault P."/>
            <person name="Dupont J."/>
            <person name="Gouzy J."/>
            <person name="Branca A."/>
            <person name="Abraham A.L."/>
            <person name="Ceppi M."/>
            <person name="Conseiller E."/>
            <person name="Debuchy R."/>
            <person name="Malagnac F."/>
            <person name="Goarin A."/>
            <person name="Silar P."/>
            <person name="Lacoste S."/>
            <person name="Sallet E."/>
            <person name="Bensimon A."/>
            <person name="Giraud T."/>
            <person name="Brygoo Y."/>
        </authorList>
    </citation>
    <scope>NUCLEOTIDE SEQUENCE [LARGE SCALE GENOMIC DNA]</scope>
    <source>
        <strain evidence="1">FM164</strain>
    </source>
</reference>
<dbReference type="AlphaFoldDB" id="W6QXK2"/>
<dbReference type="Proteomes" id="UP000030686">
    <property type="component" value="Unassembled WGS sequence"/>
</dbReference>
<keyword evidence="2" id="KW-1185">Reference proteome</keyword>
<dbReference type="EMBL" id="HG792017">
    <property type="protein sequence ID" value="CDM34257.1"/>
    <property type="molecule type" value="Genomic_DNA"/>
</dbReference>
<protein>
    <submittedName>
        <fullName evidence="1">Genomic scaffold, ProqFM164S03</fullName>
    </submittedName>
</protein>
<sequence length="56" mass="6167">MSQLPRTNLLCANLRDYWSGEGGSQLRLVSFLAEDPDPKQHEGPCASVYGLVTLMT</sequence>
<evidence type="ECO:0000313" key="1">
    <source>
        <dbReference type="EMBL" id="CDM34257.1"/>
    </source>
</evidence>
<gene>
    <name evidence="1" type="ORF">PROQFM164_S03g000981</name>
</gene>